<reference evidence="2 3" key="1">
    <citation type="submission" date="2024-10" db="EMBL/GenBank/DDBJ databases">
        <authorList>
            <person name="Kim D."/>
        </authorList>
    </citation>
    <scope>NUCLEOTIDE SEQUENCE [LARGE SCALE GENOMIC DNA]</scope>
    <source>
        <strain evidence="2">BH-2024</strain>
    </source>
</reference>
<protein>
    <submittedName>
        <fullName evidence="2">Uncharacterized protein</fullName>
    </submittedName>
</protein>
<feature type="region of interest" description="Disordered" evidence="1">
    <location>
        <begin position="56"/>
        <end position="76"/>
    </location>
</feature>
<proteinExistence type="predicted"/>
<organism evidence="2 3">
    <name type="scientific">Heterodera trifolii</name>
    <dbReference type="NCBI Taxonomy" id="157864"/>
    <lineage>
        <taxon>Eukaryota</taxon>
        <taxon>Metazoa</taxon>
        <taxon>Ecdysozoa</taxon>
        <taxon>Nematoda</taxon>
        <taxon>Chromadorea</taxon>
        <taxon>Rhabditida</taxon>
        <taxon>Tylenchina</taxon>
        <taxon>Tylenchomorpha</taxon>
        <taxon>Tylenchoidea</taxon>
        <taxon>Heteroderidae</taxon>
        <taxon>Heteroderinae</taxon>
        <taxon>Heterodera</taxon>
    </lineage>
</organism>
<evidence type="ECO:0000256" key="1">
    <source>
        <dbReference type="SAM" id="MobiDB-lite"/>
    </source>
</evidence>
<dbReference type="AlphaFoldDB" id="A0ABD2JDH9"/>
<sequence>MIFHPTERTVLSVTEIYHKPDIYVANTTGLLFTTRPELAGRPLSKMIGFDYSARDGSSTGAQNHAISSASPPSTLG</sequence>
<evidence type="ECO:0000313" key="3">
    <source>
        <dbReference type="Proteomes" id="UP001620626"/>
    </source>
</evidence>
<gene>
    <name evidence="2" type="ORF">niasHT_023296</name>
</gene>
<evidence type="ECO:0000313" key="2">
    <source>
        <dbReference type="EMBL" id="KAL3088678.1"/>
    </source>
</evidence>
<comment type="caution">
    <text evidence="2">The sequence shown here is derived from an EMBL/GenBank/DDBJ whole genome shotgun (WGS) entry which is preliminary data.</text>
</comment>
<accession>A0ABD2JDH9</accession>
<keyword evidence="3" id="KW-1185">Reference proteome</keyword>
<name>A0ABD2JDH9_9BILA</name>
<dbReference type="EMBL" id="JBICBT010000998">
    <property type="protein sequence ID" value="KAL3088678.1"/>
    <property type="molecule type" value="Genomic_DNA"/>
</dbReference>
<dbReference type="Proteomes" id="UP001620626">
    <property type="component" value="Unassembled WGS sequence"/>
</dbReference>